<evidence type="ECO:0008006" key="4">
    <source>
        <dbReference type="Google" id="ProtNLM"/>
    </source>
</evidence>
<comment type="caution">
    <text evidence="2">The sequence shown here is derived from an EMBL/GenBank/DDBJ whole genome shotgun (WGS) entry which is preliminary data.</text>
</comment>
<dbReference type="Proteomes" id="UP000560658">
    <property type="component" value="Unassembled WGS sequence"/>
</dbReference>
<protein>
    <recommendedName>
        <fullName evidence="4">Ferrichrome ABC transporter substrate-binding protein</fullName>
    </recommendedName>
</protein>
<feature type="compositionally biased region" description="Polar residues" evidence="1">
    <location>
        <begin position="80"/>
        <end position="101"/>
    </location>
</feature>
<dbReference type="AlphaFoldDB" id="A0A840D0J1"/>
<accession>A0A840D0J1</accession>
<organism evidence="2 3">
    <name type="scientific">Bacteroides reticulotermitis</name>
    <dbReference type="NCBI Taxonomy" id="1133319"/>
    <lineage>
        <taxon>Bacteria</taxon>
        <taxon>Pseudomonadati</taxon>
        <taxon>Bacteroidota</taxon>
        <taxon>Bacteroidia</taxon>
        <taxon>Bacteroidales</taxon>
        <taxon>Bacteroidaceae</taxon>
        <taxon>Bacteroides</taxon>
    </lineage>
</organism>
<sequence length="129" mass="14549">MEDLLKFLFIASIIAIGIYKEASKAKAKKPSQNRPVPSATPTTPNPSPLPAGWDESKKSDDFFQTIPRESVASRKERLSAPSNQYTQKRTEPVSDTLSQSIPEEEDYTIHSAEEARRAIIWGEILQRKY</sequence>
<proteinExistence type="predicted"/>
<evidence type="ECO:0000256" key="1">
    <source>
        <dbReference type="SAM" id="MobiDB-lite"/>
    </source>
</evidence>
<name>A0A840D0J1_9BACE</name>
<dbReference type="EMBL" id="JACIER010000008">
    <property type="protein sequence ID" value="MBB4044329.1"/>
    <property type="molecule type" value="Genomic_DNA"/>
</dbReference>
<evidence type="ECO:0000313" key="2">
    <source>
        <dbReference type="EMBL" id="MBB4044329.1"/>
    </source>
</evidence>
<keyword evidence="3" id="KW-1185">Reference proteome</keyword>
<evidence type="ECO:0000313" key="3">
    <source>
        <dbReference type="Proteomes" id="UP000560658"/>
    </source>
</evidence>
<feature type="region of interest" description="Disordered" evidence="1">
    <location>
        <begin position="23"/>
        <end position="109"/>
    </location>
</feature>
<dbReference type="RefSeq" id="WP_044164813.1">
    <property type="nucleotide sequence ID" value="NZ_JACIER010000008.1"/>
</dbReference>
<reference evidence="2" key="1">
    <citation type="submission" date="2020-08" db="EMBL/GenBank/DDBJ databases">
        <title>Genomic Encyclopedia of Type Strains, Phase IV (KMG-IV): sequencing the most valuable type-strain genomes for metagenomic binning, comparative biology and taxonomic classification.</title>
        <authorList>
            <person name="Goeker M."/>
        </authorList>
    </citation>
    <scope>NUCLEOTIDE SEQUENCE [LARGE SCALE GENOMIC DNA]</scope>
    <source>
        <strain evidence="2">DSM 105720</strain>
    </source>
</reference>
<gene>
    <name evidence="2" type="ORF">GGR06_002123</name>
</gene>